<protein>
    <submittedName>
        <fullName evidence="1">Uncharacterized protein</fullName>
    </submittedName>
</protein>
<sequence>MDKKTNILFLKVQVTDQDLESLILGKDRGGTVTCSLWNVIVRTLKHLTLATNEQSYYGGYIPESTWDFPALETLSLSNMQFGERYRDNSLNLFSKCVNLKDLTLRRFSVSGLDTFNICTSKLPTLTITDPDTFPKVFNVVAPQLQNLTASFNTSMKLRSHRAFSFKFLQFSTEGLDSL</sequence>
<evidence type="ECO:0000313" key="2">
    <source>
        <dbReference type="Proteomes" id="UP001172457"/>
    </source>
</evidence>
<name>A0AA38T396_9ASTR</name>
<dbReference type="Gene3D" id="3.80.10.10">
    <property type="entry name" value="Ribonuclease Inhibitor"/>
    <property type="match status" value="1"/>
</dbReference>
<evidence type="ECO:0000313" key="1">
    <source>
        <dbReference type="EMBL" id="KAJ9547270.1"/>
    </source>
</evidence>
<gene>
    <name evidence="1" type="ORF">OSB04_019813</name>
</gene>
<dbReference type="InterPro" id="IPR032675">
    <property type="entry name" value="LRR_dom_sf"/>
</dbReference>
<comment type="caution">
    <text evidence="1">The sequence shown here is derived from an EMBL/GenBank/DDBJ whole genome shotgun (WGS) entry which is preliminary data.</text>
</comment>
<organism evidence="1 2">
    <name type="scientific">Centaurea solstitialis</name>
    <name type="common">yellow star-thistle</name>
    <dbReference type="NCBI Taxonomy" id="347529"/>
    <lineage>
        <taxon>Eukaryota</taxon>
        <taxon>Viridiplantae</taxon>
        <taxon>Streptophyta</taxon>
        <taxon>Embryophyta</taxon>
        <taxon>Tracheophyta</taxon>
        <taxon>Spermatophyta</taxon>
        <taxon>Magnoliopsida</taxon>
        <taxon>eudicotyledons</taxon>
        <taxon>Gunneridae</taxon>
        <taxon>Pentapetalae</taxon>
        <taxon>asterids</taxon>
        <taxon>campanulids</taxon>
        <taxon>Asterales</taxon>
        <taxon>Asteraceae</taxon>
        <taxon>Carduoideae</taxon>
        <taxon>Cardueae</taxon>
        <taxon>Centaureinae</taxon>
        <taxon>Centaurea</taxon>
    </lineage>
</organism>
<dbReference type="SUPFAM" id="SSF52058">
    <property type="entry name" value="L domain-like"/>
    <property type="match status" value="1"/>
</dbReference>
<proteinExistence type="predicted"/>
<keyword evidence="2" id="KW-1185">Reference proteome</keyword>
<dbReference type="AlphaFoldDB" id="A0AA38T396"/>
<dbReference type="Proteomes" id="UP001172457">
    <property type="component" value="Chromosome 5"/>
</dbReference>
<reference evidence="1" key="1">
    <citation type="submission" date="2023-03" db="EMBL/GenBank/DDBJ databases">
        <title>Chromosome-scale reference genome and RAD-based genetic map of yellow starthistle (Centaurea solstitialis) reveal putative structural variation and QTLs associated with invader traits.</title>
        <authorList>
            <person name="Reatini B."/>
            <person name="Cang F.A."/>
            <person name="Jiang Q."/>
            <person name="Mckibben M.T.W."/>
            <person name="Barker M.S."/>
            <person name="Rieseberg L.H."/>
            <person name="Dlugosch K.M."/>
        </authorList>
    </citation>
    <scope>NUCLEOTIDE SEQUENCE</scope>
    <source>
        <strain evidence="1">CAN-66</strain>
        <tissue evidence="1">Leaf</tissue>
    </source>
</reference>
<accession>A0AA38T396</accession>
<dbReference type="EMBL" id="JARYMX010000005">
    <property type="protein sequence ID" value="KAJ9547270.1"/>
    <property type="molecule type" value="Genomic_DNA"/>
</dbReference>